<evidence type="ECO:0000313" key="3">
    <source>
        <dbReference type="Proteomes" id="UP000054359"/>
    </source>
</evidence>
<feature type="compositionally biased region" description="Basic and acidic residues" evidence="1">
    <location>
        <begin position="60"/>
        <end position="75"/>
    </location>
</feature>
<dbReference type="OrthoDB" id="6434663at2759"/>
<protein>
    <submittedName>
        <fullName evidence="2">Uncharacterized protein</fullName>
    </submittedName>
</protein>
<feature type="region of interest" description="Disordered" evidence="1">
    <location>
        <begin position="215"/>
        <end position="267"/>
    </location>
</feature>
<feature type="compositionally biased region" description="Basic and acidic residues" evidence="1">
    <location>
        <begin position="177"/>
        <end position="187"/>
    </location>
</feature>
<reference evidence="2 3" key="1">
    <citation type="submission" date="2013-11" db="EMBL/GenBank/DDBJ databases">
        <title>Genome sequencing of Stegodyphus mimosarum.</title>
        <authorList>
            <person name="Bechsgaard J."/>
        </authorList>
    </citation>
    <scope>NUCLEOTIDE SEQUENCE [LARGE SCALE GENOMIC DNA]</scope>
</reference>
<sequence length="422" mass="47126">MKNYKYVNENDEDHSVGKESVSRSSSKHFSTKHSDSNSPQPTGSWADLVEDSDLSNSRSTPDDRLCNAHNDDSVDAHFSGTKTSNKKIERNCKSKQKHNRDEVSKKHRSRRSSHRTDSHATHDETNEPCKIDADTTHKSKSGTQEVFSNCEDKGKRNRNMLGSLHSDHTKGQNFDLHTSERGKDNTKRCSNGSVLAVKDNSYIVECNQIKPVAVESKTKSDKKKREKVEQSVPPRFQKNKAHSSDNQQNVSPEKCTASGPNGGGGILKLPSEYEKTDIYAETFENSLYVPKFSEPQTFIHKQLFDPNNPSKPEIVNIPAPIPPTHMSYANMAPKYYTTESANYPSCVPATVQNLGYIPPPQPAAMSHQYHFLPSDLPANNVHSTFTSIRNGVQGPVHCPVPEPRLTAAFTRPPVCYNDLPHM</sequence>
<feature type="compositionally biased region" description="Basic and acidic residues" evidence="1">
    <location>
        <begin position="114"/>
        <end position="137"/>
    </location>
</feature>
<proteinExistence type="predicted"/>
<gene>
    <name evidence="2" type="ORF">X975_22404</name>
</gene>
<organism evidence="2 3">
    <name type="scientific">Stegodyphus mimosarum</name>
    <name type="common">African social velvet spider</name>
    <dbReference type="NCBI Taxonomy" id="407821"/>
    <lineage>
        <taxon>Eukaryota</taxon>
        <taxon>Metazoa</taxon>
        <taxon>Ecdysozoa</taxon>
        <taxon>Arthropoda</taxon>
        <taxon>Chelicerata</taxon>
        <taxon>Arachnida</taxon>
        <taxon>Araneae</taxon>
        <taxon>Araneomorphae</taxon>
        <taxon>Entelegynae</taxon>
        <taxon>Eresoidea</taxon>
        <taxon>Eresidae</taxon>
        <taxon>Stegodyphus</taxon>
    </lineage>
</organism>
<dbReference type="EMBL" id="KK114655">
    <property type="protein sequence ID" value="KFM63012.1"/>
    <property type="molecule type" value="Genomic_DNA"/>
</dbReference>
<feature type="non-terminal residue" evidence="2">
    <location>
        <position position="422"/>
    </location>
</feature>
<feature type="region of interest" description="Disordered" evidence="1">
    <location>
        <begin position="1"/>
        <end position="189"/>
    </location>
</feature>
<evidence type="ECO:0000313" key="2">
    <source>
        <dbReference type="EMBL" id="KFM63012.1"/>
    </source>
</evidence>
<dbReference type="AlphaFoldDB" id="A0A087TD23"/>
<name>A0A087TD23_STEMI</name>
<accession>A0A087TD23</accession>
<dbReference type="Proteomes" id="UP000054359">
    <property type="component" value="Unassembled WGS sequence"/>
</dbReference>
<evidence type="ECO:0000256" key="1">
    <source>
        <dbReference type="SAM" id="MobiDB-lite"/>
    </source>
</evidence>
<keyword evidence="3" id="KW-1185">Reference proteome</keyword>